<dbReference type="Proteomes" id="UP000204221">
    <property type="component" value="Chromosome"/>
</dbReference>
<reference evidence="4 5" key="1">
    <citation type="submission" date="2017-07" db="EMBL/GenBank/DDBJ databases">
        <title>Complete genome sequence of Actinoalloteichus hoggarensis DSM 45943, type strain of Actinoalloteichus hoggarensis.</title>
        <authorList>
            <person name="Ruckert C."/>
            <person name="Nouioui I."/>
            <person name="Willmese J."/>
            <person name="van Wezel G."/>
            <person name="Klenk H.-P."/>
            <person name="Kalinowski J."/>
            <person name="Zotchev S.B."/>
        </authorList>
    </citation>
    <scope>NUCLEOTIDE SEQUENCE [LARGE SCALE GENOMIC DNA]</scope>
    <source>
        <strain evidence="4 5">DSM 45943</strain>
    </source>
</reference>
<dbReference type="AlphaFoldDB" id="A0A221W7I4"/>
<keyword evidence="3" id="KW-0804">Transcription</keyword>
<dbReference type="InterPro" id="IPR016032">
    <property type="entry name" value="Sig_transdc_resp-reg_C-effctor"/>
</dbReference>
<dbReference type="EMBL" id="CP022521">
    <property type="protein sequence ID" value="ASO21327.1"/>
    <property type="molecule type" value="Genomic_DNA"/>
</dbReference>
<dbReference type="PROSITE" id="PS50043">
    <property type="entry name" value="HTH_LUXR_2"/>
    <property type="match status" value="1"/>
</dbReference>
<dbReference type="InterPro" id="IPR000792">
    <property type="entry name" value="Tscrpt_reg_LuxR_C"/>
</dbReference>
<dbReference type="SUPFAM" id="SSF46894">
    <property type="entry name" value="C-terminal effector domain of the bipartite response regulators"/>
    <property type="match status" value="1"/>
</dbReference>
<proteinExistence type="predicted"/>
<protein>
    <submittedName>
        <fullName evidence="4">Response regulator protein VraR</fullName>
    </submittedName>
</protein>
<dbReference type="RefSeq" id="WP_093942503.1">
    <property type="nucleotide sequence ID" value="NZ_CP022521.1"/>
</dbReference>
<organism evidence="4 5">
    <name type="scientific">Actinoalloteichus hoggarensis</name>
    <dbReference type="NCBI Taxonomy" id="1470176"/>
    <lineage>
        <taxon>Bacteria</taxon>
        <taxon>Bacillati</taxon>
        <taxon>Actinomycetota</taxon>
        <taxon>Actinomycetes</taxon>
        <taxon>Pseudonocardiales</taxon>
        <taxon>Pseudonocardiaceae</taxon>
        <taxon>Actinoalloteichus</taxon>
    </lineage>
</organism>
<evidence type="ECO:0000256" key="3">
    <source>
        <dbReference type="ARBA" id="ARBA00023163"/>
    </source>
</evidence>
<evidence type="ECO:0000256" key="2">
    <source>
        <dbReference type="ARBA" id="ARBA00023125"/>
    </source>
</evidence>
<gene>
    <name evidence="4" type="primary">vraR4</name>
    <name evidence="4" type="ORF">AHOG_18510</name>
</gene>
<dbReference type="SMART" id="SM00421">
    <property type="entry name" value="HTH_LUXR"/>
    <property type="match status" value="1"/>
</dbReference>
<dbReference type="CDD" id="cd06170">
    <property type="entry name" value="LuxR_C_like"/>
    <property type="match status" value="1"/>
</dbReference>
<dbReference type="Pfam" id="PF00196">
    <property type="entry name" value="GerE"/>
    <property type="match status" value="1"/>
</dbReference>
<evidence type="ECO:0000313" key="4">
    <source>
        <dbReference type="EMBL" id="ASO21327.1"/>
    </source>
</evidence>
<dbReference type="PANTHER" id="PTHR44688">
    <property type="entry name" value="DNA-BINDING TRANSCRIPTIONAL ACTIVATOR DEVR_DOSR"/>
    <property type="match status" value="1"/>
</dbReference>
<dbReference type="Gene3D" id="3.40.50.2300">
    <property type="match status" value="1"/>
</dbReference>
<dbReference type="KEGG" id="ahg:AHOG_18510"/>
<dbReference type="PANTHER" id="PTHR44688:SF16">
    <property type="entry name" value="DNA-BINDING TRANSCRIPTIONAL ACTIVATOR DEVR_DOSR"/>
    <property type="match status" value="1"/>
</dbReference>
<evidence type="ECO:0000256" key="1">
    <source>
        <dbReference type="ARBA" id="ARBA00023015"/>
    </source>
</evidence>
<dbReference type="GO" id="GO:0006355">
    <property type="term" value="P:regulation of DNA-templated transcription"/>
    <property type="evidence" value="ECO:0007669"/>
    <property type="project" value="InterPro"/>
</dbReference>
<dbReference type="PRINTS" id="PR00038">
    <property type="entry name" value="HTHLUXR"/>
</dbReference>
<keyword evidence="5" id="KW-1185">Reference proteome</keyword>
<keyword evidence="1" id="KW-0805">Transcription regulation</keyword>
<sequence length="210" mass="22908">MSTERVPVAVYAEDPISQAGVAFQLSSRSEVEVLRNPEDASRAAVSLVVVDRLDDGATRLLRRLRQSGTTRTGLVVGQVEQNALSLAIECGVAGVLRRIDATQDRLVDMITAASRGEGVLPGDLLGKLLEQMGQLQRKVLDPRGLTMSALTAREIDVLQLISEGFDTGEIAAKLCYSERTVKNVLYEVTNRLQLRNRAHAVAYVMRHGLI</sequence>
<dbReference type="GO" id="GO:0003677">
    <property type="term" value="F:DNA binding"/>
    <property type="evidence" value="ECO:0007669"/>
    <property type="project" value="UniProtKB-KW"/>
</dbReference>
<dbReference type="OrthoDB" id="4309410at2"/>
<accession>A0A221W7I4</accession>
<keyword evidence="2" id="KW-0238">DNA-binding</keyword>
<evidence type="ECO:0000313" key="5">
    <source>
        <dbReference type="Proteomes" id="UP000204221"/>
    </source>
</evidence>
<name>A0A221W7I4_9PSEU</name>